<feature type="region of interest" description="Disordered" evidence="1">
    <location>
        <begin position="1"/>
        <end position="52"/>
    </location>
</feature>
<keyword evidence="3" id="KW-1185">Reference proteome</keyword>
<feature type="compositionally biased region" description="Polar residues" evidence="1">
    <location>
        <begin position="23"/>
        <end position="52"/>
    </location>
</feature>
<organism evidence="2 3">
    <name type="scientific">Camellia sinensis var. sinensis</name>
    <name type="common">China tea</name>
    <dbReference type="NCBI Taxonomy" id="542762"/>
    <lineage>
        <taxon>Eukaryota</taxon>
        <taxon>Viridiplantae</taxon>
        <taxon>Streptophyta</taxon>
        <taxon>Embryophyta</taxon>
        <taxon>Tracheophyta</taxon>
        <taxon>Spermatophyta</taxon>
        <taxon>Magnoliopsida</taxon>
        <taxon>eudicotyledons</taxon>
        <taxon>Gunneridae</taxon>
        <taxon>Pentapetalae</taxon>
        <taxon>asterids</taxon>
        <taxon>Ericales</taxon>
        <taxon>Theaceae</taxon>
        <taxon>Camellia</taxon>
    </lineage>
</organism>
<sequence length="263" mass="28634">MKHELLTTLPRTSSSKTTKHIMPSSNYIKSSPLLSEPTSSDNRLSGKSSPAESFSRRIGLSTLVRSLLSLLSFPAILPTRRWLSIPTLPSPTPPLGRKVTGTLFGHRRGHVTFSIQFDPRSEPVLLIELAVSTSTLVKEMSSGLVRIALECEKSTAARGRPAKLFGEPTWTMYCNGRKCGYALTRACTESDWHVLSTVKSVSVGAGVIPVVDDGGKGSGSDGELMYMRARFERVVGSRDSEAFYMMNPDGNGGPELSIFLLRI</sequence>
<dbReference type="GO" id="GO:0010274">
    <property type="term" value="P:hydrotropism"/>
    <property type="evidence" value="ECO:0007669"/>
    <property type="project" value="InterPro"/>
</dbReference>
<evidence type="ECO:0000256" key="1">
    <source>
        <dbReference type="SAM" id="MobiDB-lite"/>
    </source>
</evidence>
<accession>A0A4S4D4Q0</accession>
<reference evidence="2 3" key="1">
    <citation type="journal article" date="2018" name="Proc. Natl. Acad. Sci. U.S.A.">
        <title>Draft genome sequence of Camellia sinensis var. sinensis provides insights into the evolution of the tea genome and tea quality.</title>
        <authorList>
            <person name="Wei C."/>
            <person name="Yang H."/>
            <person name="Wang S."/>
            <person name="Zhao J."/>
            <person name="Liu C."/>
            <person name="Gao L."/>
            <person name="Xia E."/>
            <person name="Lu Y."/>
            <person name="Tai Y."/>
            <person name="She G."/>
            <person name="Sun J."/>
            <person name="Cao H."/>
            <person name="Tong W."/>
            <person name="Gao Q."/>
            <person name="Li Y."/>
            <person name="Deng W."/>
            <person name="Jiang X."/>
            <person name="Wang W."/>
            <person name="Chen Q."/>
            <person name="Zhang S."/>
            <person name="Li H."/>
            <person name="Wu J."/>
            <person name="Wang P."/>
            <person name="Li P."/>
            <person name="Shi C."/>
            <person name="Zheng F."/>
            <person name="Jian J."/>
            <person name="Huang B."/>
            <person name="Shan D."/>
            <person name="Shi M."/>
            <person name="Fang C."/>
            <person name="Yue Y."/>
            <person name="Li F."/>
            <person name="Li D."/>
            <person name="Wei S."/>
            <person name="Han B."/>
            <person name="Jiang C."/>
            <person name="Yin Y."/>
            <person name="Xia T."/>
            <person name="Zhang Z."/>
            <person name="Bennetzen J.L."/>
            <person name="Zhao S."/>
            <person name="Wan X."/>
        </authorList>
    </citation>
    <scope>NUCLEOTIDE SEQUENCE [LARGE SCALE GENOMIC DNA]</scope>
    <source>
        <strain evidence="3">cv. Shuchazao</strain>
        <tissue evidence="2">Leaf</tissue>
    </source>
</reference>
<dbReference type="EMBL" id="SDRB02012603">
    <property type="protein sequence ID" value="THF97228.1"/>
    <property type="molecule type" value="Genomic_DNA"/>
</dbReference>
<dbReference type="PANTHER" id="PTHR31696">
    <property type="entry name" value="PROTEIN MIZU-KUSSEI 1"/>
    <property type="match status" value="1"/>
</dbReference>
<dbReference type="Pfam" id="PF04759">
    <property type="entry name" value="DUF617"/>
    <property type="match status" value="1"/>
</dbReference>
<evidence type="ECO:0008006" key="4">
    <source>
        <dbReference type="Google" id="ProtNLM"/>
    </source>
</evidence>
<dbReference type="NCBIfam" id="TIGR01570">
    <property type="entry name" value="A_thal_3588"/>
    <property type="match status" value="1"/>
</dbReference>
<comment type="caution">
    <text evidence="2">The sequence shown here is derived from an EMBL/GenBank/DDBJ whole genome shotgun (WGS) entry which is preliminary data.</text>
</comment>
<evidence type="ECO:0000313" key="2">
    <source>
        <dbReference type="EMBL" id="THF97228.1"/>
    </source>
</evidence>
<protein>
    <recommendedName>
        <fullName evidence="4">Protein MIZU-KUSSEI 1</fullName>
    </recommendedName>
</protein>
<dbReference type="Proteomes" id="UP000306102">
    <property type="component" value="Unassembled WGS sequence"/>
</dbReference>
<dbReference type="InterPro" id="IPR006460">
    <property type="entry name" value="MIZ1-like_pln"/>
</dbReference>
<proteinExistence type="predicted"/>
<evidence type="ECO:0000313" key="3">
    <source>
        <dbReference type="Proteomes" id="UP000306102"/>
    </source>
</evidence>
<gene>
    <name evidence="2" type="ORF">TEA_008138</name>
</gene>
<dbReference type="AlphaFoldDB" id="A0A4S4D4Q0"/>
<name>A0A4S4D4Q0_CAMSN</name>
<dbReference type="PANTHER" id="PTHR31696:SF71">
    <property type="entry name" value="PROTEIN MIZU-KUSSEI 1"/>
    <property type="match status" value="1"/>
</dbReference>